<dbReference type="Proteomes" id="UP000232222">
    <property type="component" value="Chromosome"/>
</dbReference>
<accession>A0A2K8NR53</accession>
<dbReference type="RefSeq" id="WP_100609219.1">
    <property type="nucleotide sequence ID" value="NZ_CP024962.1"/>
</dbReference>
<evidence type="ECO:0000313" key="2">
    <source>
        <dbReference type="Proteomes" id="UP000232222"/>
    </source>
</evidence>
<proteinExistence type="predicted"/>
<organism evidence="1 2">
    <name type="scientific">Entomoplasma freundtii</name>
    <dbReference type="NCBI Taxonomy" id="74700"/>
    <lineage>
        <taxon>Bacteria</taxon>
        <taxon>Bacillati</taxon>
        <taxon>Mycoplasmatota</taxon>
        <taxon>Mollicutes</taxon>
        <taxon>Entomoplasmatales</taxon>
        <taxon>Entomoplasmataceae</taxon>
        <taxon>Entomoplasma</taxon>
    </lineage>
</organism>
<dbReference type="AlphaFoldDB" id="A0A2K8NR53"/>
<reference evidence="1 2" key="1">
    <citation type="submission" date="2017-11" db="EMBL/GenBank/DDBJ databases">
        <title>Genome sequence of Entomoplasma freundtii BARC 318 (ATCC 51999).</title>
        <authorList>
            <person name="Lo W.-S."/>
            <person name="Gasparich G.E."/>
            <person name="Kuo C.-H."/>
        </authorList>
    </citation>
    <scope>NUCLEOTIDE SEQUENCE [LARGE SCALE GENOMIC DNA]</scope>
    <source>
        <strain evidence="1 2">BARC 318</strain>
    </source>
</reference>
<keyword evidence="2" id="KW-1185">Reference proteome</keyword>
<evidence type="ECO:0000313" key="1">
    <source>
        <dbReference type="EMBL" id="ATZ16267.1"/>
    </source>
</evidence>
<protein>
    <submittedName>
        <fullName evidence="1">Uncharacterized protein</fullName>
    </submittedName>
</protein>
<name>A0A2K8NR53_9MOLU</name>
<sequence>MKFWYFLFSLFSCLTPIFNLNYPIAKNQFLAIANSEYQFEDEYFSKPFINVIDYQKDSPTYPKLPSVFVLLFREHYNHTTNWELPAEDVSLAKSNFYQSELRFNFSLFWETPKGNLEVKNLPMTIDLTNFQGHLVVKSPELHWVVRYKNQPTIFWHEITFSLEKNNLIGKHVIQSNIQPYNSLAHNLSFSGNGLKYVQILINNLEIRHYLPPLFKALKQLTLIMDLPFSHQWDEEYDAHLQTIIRESVLYNEYHFSDYFSWPIFTPQQKKLLQTIGEDGLIRLRLELTFQKNPALKVLAYYLPSLKLDLEINQKFNLPDLIDSRQTITYSKDENPWDIFWQLYEPYKKIWEKNCLFKQENNKLIIEAKKGQEKVTGLVVINIERKILKLASLKPPKLKVWVLSPNENGWERLNEALFQNWQASNTELASYDWQDFTFEWASEKPQVGLQQVVIKGNESNPFLEGQLIYHIKIESNEKESKGDDTQIKPTKIGFGWWWLVLPIIVLLIGLGLIIVLKRRKNASRDPS</sequence>
<dbReference type="KEGG" id="efr:EFREU_v1c02400"/>
<dbReference type="EMBL" id="CP024962">
    <property type="protein sequence ID" value="ATZ16267.1"/>
    <property type="molecule type" value="Genomic_DNA"/>
</dbReference>
<gene>
    <name evidence="1" type="ORF">EFREU_v1c02400</name>
</gene>